<evidence type="ECO:0000313" key="2">
    <source>
        <dbReference type="Proteomes" id="UP000013782"/>
    </source>
</evidence>
<dbReference type="STRING" id="160454.RV10_GL002366"/>
<sequence>MTKHMKEQENVLFLTIGKEVKLNFDENDYLSSIRLTVNKVAELFGNKLVNESSIFNVEIIGLITQSNYRTYIRVVDGRQCVRGNAKYKEVAVDQKRTHEKEGNRKVYSQGHFEFFVKKSEKIKKNELILPYNLFR</sequence>
<dbReference type="EMBL" id="AJAQ01000054">
    <property type="protein sequence ID" value="EOH86307.1"/>
    <property type="molecule type" value="Genomic_DNA"/>
</dbReference>
<reference evidence="1 2" key="1">
    <citation type="submission" date="2013-02" db="EMBL/GenBank/DDBJ databases">
        <title>The Genome Sequence of Enterococcus pallens BAA-351.</title>
        <authorList>
            <consortium name="The Broad Institute Genome Sequencing Platform"/>
            <consortium name="The Broad Institute Genome Sequencing Center for Infectious Disease"/>
            <person name="Earl A.M."/>
            <person name="Gilmore M.S."/>
            <person name="Lebreton F."/>
            <person name="Walker B."/>
            <person name="Young S.K."/>
            <person name="Zeng Q."/>
            <person name="Gargeya S."/>
            <person name="Fitzgerald M."/>
            <person name="Haas B."/>
            <person name="Abouelleil A."/>
            <person name="Alvarado L."/>
            <person name="Arachchi H.M."/>
            <person name="Berlin A.M."/>
            <person name="Chapman S.B."/>
            <person name="Dewar J."/>
            <person name="Goldberg J."/>
            <person name="Griggs A."/>
            <person name="Gujja S."/>
            <person name="Hansen M."/>
            <person name="Howarth C."/>
            <person name="Imamovic A."/>
            <person name="Larimer J."/>
            <person name="McCowan C."/>
            <person name="Murphy C."/>
            <person name="Neiman D."/>
            <person name="Pearson M."/>
            <person name="Priest M."/>
            <person name="Roberts A."/>
            <person name="Saif S."/>
            <person name="Shea T."/>
            <person name="Sisk P."/>
            <person name="Sykes S."/>
            <person name="Wortman J."/>
            <person name="Nusbaum C."/>
            <person name="Birren B."/>
        </authorList>
    </citation>
    <scope>NUCLEOTIDE SEQUENCE [LARGE SCALE GENOMIC DNA]</scope>
    <source>
        <strain evidence="1 2">ATCC BAA-351</strain>
    </source>
</reference>
<name>R2PP58_9ENTE</name>
<dbReference type="RefSeq" id="WP_010760148.1">
    <property type="nucleotide sequence ID" value="NZ_ASWD01000009.1"/>
</dbReference>
<dbReference type="InterPro" id="IPR038201">
    <property type="entry name" value="PrgU-like_sf"/>
</dbReference>
<evidence type="ECO:0000313" key="1">
    <source>
        <dbReference type="EMBL" id="EOH86307.1"/>
    </source>
</evidence>
<dbReference type="Gene3D" id="2.40.450.10">
    <property type="entry name" value="PUA domain-like domain"/>
    <property type="match status" value="1"/>
</dbReference>
<dbReference type="HOGENOM" id="CLU_133153_1_0_9"/>
<dbReference type="Proteomes" id="UP000013782">
    <property type="component" value="Unassembled WGS sequence"/>
</dbReference>
<dbReference type="AlphaFoldDB" id="R2PP58"/>
<protein>
    <submittedName>
        <fullName evidence="1">Uncharacterized protein</fullName>
    </submittedName>
</protein>
<proteinExistence type="predicted"/>
<accession>R2PP58</accession>
<gene>
    <name evidence="1" type="ORF">UAU_05229</name>
</gene>
<dbReference type="OrthoDB" id="9862548at2"/>
<comment type="caution">
    <text evidence="1">The sequence shown here is derived from an EMBL/GenBank/DDBJ whole genome shotgun (WGS) entry which is preliminary data.</text>
</comment>
<keyword evidence="2" id="KW-1185">Reference proteome</keyword>
<organism evidence="1 2">
    <name type="scientific">Enterococcus pallens ATCC BAA-351</name>
    <dbReference type="NCBI Taxonomy" id="1158607"/>
    <lineage>
        <taxon>Bacteria</taxon>
        <taxon>Bacillati</taxon>
        <taxon>Bacillota</taxon>
        <taxon>Bacilli</taxon>
        <taxon>Lactobacillales</taxon>
        <taxon>Enterococcaceae</taxon>
        <taxon>Enterococcus</taxon>
    </lineage>
</organism>